<dbReference type="GO" id="GO:0016567">
    <property type="term" value="P:protein ubiquitination"/>
    <property type="evidence" value="ECO:0007669"/>
    <property type="project" value="InterPro"/>
</dbReference>
<dbReference type="Pfam" id="PF04564">
    <property type="entry name" value="U-box"/>
    <property type="match status" value="1"/>
</dbReference>
<dbReference type="PROSITE" id="PS51698">
    <property type="entry name" value="U_BOX"/>
    <property type="match status" value="1"/>
</dbReference>
<proteinExistence type="predicted"/>
<evidence type="ECO:0000313" key="5">
    <source>
        <dbReference type="Proteomes" id="UP001157006"/>
    </source>
</evidence>
<reference evidence="4 5" key="1">
    <citation type="submission" date="2023-01" db="EMBL/GenBank/DDBJ databases">
        <authorList>
            <person name="Kreplak J."/>
        </authorList>
    </citation>
    <scope>NUCLEOTIDE SEQUENCE [LARGE SCALE GENOMIC DNA]</scope>
</reference>
<dbReference type="Gene3D" id="3.30.40.10">
    <property type="entry name" value="Zinc/RING finger domain, C3HC4 (zinc finger)"/>
    <property type="match status" value="1"/>
</dbReference>
<dbReference type="InterPro" id="IPR013083">
    <property type="entry name" value="Znf_RING/FYVE/PHD"/>
</dbReference>
<evidence type="ECO:0000259" key="3">
    <source>
        <dbReference type="PROSITE" id="PS51698"/>
    </source>
</evidence>
<feature type="domain" description="U-box" evidence="3">
    <location>
        <begin position="118"/>
        <end position="149"/>
    </location>
</feature>
<dbReference type="GO" id="GO:0004842">
    <property type="term" value="F:ubiquitin-protein transferase activity"/>
    <property type="evidence" value="ECO:0007669"/>
    <property type="project" value="InterPro"/>
</dbReference>
<keyword evidence="5" id="KW-1185">Reference proteome</keyword>
<accession>A0AAV0Z8L3</accession>
<dbReference type="EMBL" id="OX451735">
    <property type="protein sequence ID" value="CAI8594905.1"/>
    <property type="molecule type" value="Genomic_DNA"/>
</dbReference>
<sequence>MHVQLRRARRRTDTQDIELSMDMMVVFSGEDDRNSYSAIVERLTKKLELHYVKDLEVETVVVGYLARERKGHQEESTYKIIGLLNQYKRIACMEETEVVIDDDPAMPNKVFGRSTSLNIPHEFLCPITLEIMTDPVIVAIELGNHREVI</sequence>
<dbReference type="InterPro" id="IPR003613">
    <property type="entry name" value="Ubox_domain"/>
</dbReference>
<dbReference type="SUPFAM" id="SSF57850">
    <property type="entry name" value="RING/U-box"/>
    <property type="match status" value="1"/>
</dbReference>
<evidence type="ECO:0000256" key="2">
    <source>
        <dbReference type="ARBA" id="ARBA00022679"/>
    </source>
</evidence>
<dbReference type="Proteomes" id="UP001157006">
    <property type="component" value="Chromosome 1S"/>
</dbReference>
<dbReference type="AlphaFoldDB" id="A0AAV0Z8L3"/>
<comment type="pathway">
    <text evidence="1">Protein modification; protein ubiquitination.</text>
</comment>
<organism evidence="4 5">
    <name type="scientific">Vicia faba</name>
    <name type="common">Broad bean</name>
    <name type="synonym">Faba vulgaris</name>
    <dbReference type="NCBI Taxonomy" id="3906"/>
    <lineage>
        <taxon>Eukaryota</taxon>
        <taxon>Viridiplantae</taxon>
        <taxon>Streptophyta</taxon>
        <taxon>Embryophyta</taxon>
        <taxon>Tracheophyta</taxon>
        <taxon>Spermatophyta</taxon>
        <taxon>Magnoliopsida</taxon>
        <taxon>eudicotyledons</taxon>
        <taxon>Gunneridae</taxon>
        <taxon>Pentapetalae</taxon>
        <taxon>rosids</taxon>
        <taxon>fabids</taxon>
        <taxon>Fabales</taxon>
        <taxon>Fabaceae</taxon>
        <taxon>Papilionoideae</taxon>
        <taxon>50 kb inversion clade</taxon>
        <taxon>NPAAA clade</taxon>
        <taxon>Hologalegina</taxon>
        <taxon>IRL clade</taxon>
        <taxon>Fabeae</taxon>
        <taxon>Vicia</taxon>
    </lineage>
</organism>
<keyword evidence="2" id="KW-0808">Transferase</keyword>
<gene>
    <name evidence="4" type="ORF">VFH_I164880</name>
</gene>
<evidence type="ECO:0000313" key="4">
    <source>
        <dbReference type="EMBL" id="CAI8594905.1"/>
    </source>
</evidence>
<evidence type="ECO:0000256" key="1">
    <source>
        <dbReference type="ARBA" id="ARBA00004906"/>
    </source>
</evidence>
<name>A0AAV0Z8L3_VICFA</name>
<protein>
    <recommendedName>
        <fullName evidence="3">U-box domain-containing protein</fullName>
    </recommendedName>
</protein>